<keyword evidence="4 6" id="KW-1133">Transmembrane helix</keyword>
<dbReference type="GO" id="GO:0005739">
    <property type="term" value="C:mitochondrion"/>
    <property type="evidence" value="ECO:0007669"/>
    <property type="project" value="TreeGrafter"/>
</dbReference>
<evidence type="ECO:0000313" key="7">
    <source>
        <dbReference type="EMBL" id="CAB3984540.1"/>
    </source>
</evidence>
<evidence type="ECO:0000256" key="4">
    <source>
        <dbReference type="ARBA" id="ARBA00022989"/>
    </source>
</evidence>
<dbReference type="OrthoDB" id="430207at2759"/>
<comment type="similarity">
    <text evidence="2 6">Belongs to the peroxisomal membrane protein PXMP2/4 family.</text>
</comment>
<proteinExistence type="inferred from homology"/>
<comment type="caution">
    <text evidence="7">The sequence shown here is derived from an EMBL/GenBank/DDBJ whole genome shotgun (WGS) entry which is preliminary data.</text>
</comment>
<dbReference type="PANTHER" id="PTHR11266:SF85">
    <property type="entry name" value="MPV17-LIKE PROTEIN"/>
    <property type="match status" value="1"/>
</dbReference>
<comment type="subcellular location">
    <subcellularLocation>
        <location evidence="1">Membrane</location>
        <topology evidence="1">Multi-pass membrane protein</topology>
    </subcellularLocation>
</comment>
<keyword evidence="3 6" id="KW-0812">Transmembrane</keyword>
<evidence type="ECO:0000256" key="6">
    <source>
        <dbReference type="RuleBase" id="RU363053"/>
    </source>
</evidence>
<dbReference type="AlphaFoldDB" id="A0A7D9HGK6"/>
<reference evidence="7" key="1">
    <citation type="submission" date="2020-04" db="EMBL/GenBank/DDBJ databases">
        <authorList>
            <person name="Alioto T."/>
            <person name="Alioto T."/>
            <person name="Gomez Garrido J."/>
        </authorList>
    </citation>
    <scope>NUCLEOTIDE SEQUENCE</scope>
    <source>
        <strain evidence="7">A484AB</strain>
    </source>
</reference>
<dbReference type="Proteomes" id="UP001152795">
    <property type="component" value="Unassembled WGS sequence"/>
</dbReference>
<sequence length="192" mass="21786">MTSLTFQAARRAVVKCKTFFDKHYLLANIGVYGGLYCLGDITCQTISHANTELTHDWQRTKRMTIIGCTVLPIMNTYFYRVLDKVIIGSSSRVVLLKLVVDTFAWAPVCFTAFISAITLLEGKGWSEVKEELIIKFPPVFKNSLLVWPLAQAVNFAFVHPRFRMVYISVIGFCWVNVLSYLKHKVSSTCGMQ</sequence>
<feature type="transmembrane region" description="Helical" evidence="6">
    <location>
        <begin position="162"/>
        <end position="181"/>
    </location>
</feature>
<dbReference type="GO" id="GO:0016020">
    <property type="term" value="C:membrane"/>
    <property type="evidence" value="ECO:0007669"/>
    <property type="project" value="UniProtKB-SubCell"/>
</dbReference>
<name>A0A7D9HGK6_PARCT</name>
<keyword evidence="8" id="KW-1185">Reference proteome</keyword>
<dbReference type="InterPro" id="IPR007248">
    <property type="entry name" value="Mpv17_PMP22"/>
</dbReference>
<organism evidence="7 8">
    <name type="scientific">Paramuricea clavata</name>
    <name type="common">Red gorgonian</name>
    <name type="synonym">Violescent sea-whip</name>
    <dbReference type="NCBI Taxonomy" id="317549"/>
    <lineage>
        <taxon>Eukaryota</taxon>
        <taxon>Metazoa</taxon>
        <taxon>Cnidaria</taxon>
        <taxon>Anthozoa</taxon>
        <taxon>Octocorallia</taxon>
        <taxon>Malacalcyonacea</taxon>
        <taxon>Plexauridae</taxon>
        <taxon>Paramuricea</taxon>
    </lineage>
</organism>
<feature type="transmembrane region" description="Helical" evidence="6">
    <location>
        <begin position="63"/>
        <end position="82"/>
    </location>
</feature>
<keyword evidence="5 6" id="KW-0472">Membrane</keyword>
<evidence type="ECO:0000256" key="3">
    <source>
        <dbReference type="ARBA" id="ARBA00022692"/>
    </source>
</evidence>
<dbReference type="EMBL" id="CACRXK020000752">
    <property type="protein sequence ID" value="CAB3984540.1"/>
    <property type="molecule type" value="Genomic_DNA"/>
</dbReference>
<dbReference type="PANTHER" id="PTHR11266">
    <property type="entry name" value="PEROXISOMAL MEMBRANE PROTEIN 2, PXMP2 MPV17"/>
    <property type="match status" value="1"/>
</dbReference>
<accession>A0A7D9HGK6</accession>
<evidence type="ECO:0000256" key="1">
    <source>
        <dbReference type="ARBA" id="ARBA00004141"/>
    </source>
</evidence>
<feature type="transmembrane region" description="Helical" evidence="6">
    <location>
        <begin position="102"/>
        <end position="120"/>
    </location>
</feature>
<evidence type="ECO:0000256" key="2">
    <source>
        <dbReference type="ARBA" id="ARBA00006824"/>
    </source>
</evidence>
<dbReference type="Pfam" id="PF04117">
    <property type="entry name" value="Mpv17_PMP22"/>
    <property type="match status" value="1"/>
</dbReference>
<protein>
    <submittedName>
        <fullName evidence="7">Mpv17 2</fullName>
    </submittedName>
</protein>
<evidence type="ECO:0000313" key="8">
    <source>
        <dbReference type="Proteomes" id="UP001152795"/>
    </source>
</evidence>
<gene>
    <name evidence="7" type="ORF">PACLA_8A053652</name>
</gene>
<evidence type="ECO:0000256" key="5">
    <source>
        <dbReference type="ARBA" id="ARBA00023136"/>
    </source>
</evidence>